<dbReference type="UniPathway" id="UPA00275">
    <property type="reaction ID" value="UER00399"/>
</dbReference>
<comment type="pathway">
    <text evidence="6">Cofactor biosynthesis; riboflavin biosynthesis; 2-hydroxy-3-oxobutyl phosphate from D-ribulose 5-phosphate: step 1/1.</text>
</comment>
<comment type="subunit">
    <text evidence="6">Homodimer.</text>
</comment>
<keyword evidence="3 6" id="KW-0460">Magnesium</keyword>
<feature type="compositionally biased region" description="Low complexity" evidence="7">
    <location>
        <begin position="15"/>
        <end position="24"/>
    </location>
</feature>
<dbReference type="GO" id="GO:0005829">
    <property type="term" value="C:cytosol"/>
    <property type="evidence" value="ECO:0007669"/>
    <property type="project" value="TreeGrafter"/>
</dbReference>
<comment type="cofactor">
    <cofactor evidence="6">
        <name>Mg(2+)</name>
        <dbReference type="ChEBI" id="CHEBI:18420"/>
    </cofactor>
    <cofactor evidence="6">
        <name>Mn(2+)</name>
        <dbReference type="ChEBI" id="CHEBI:29035"/>
    </cofactor>
    <text evidence="6">Binds 2 divalent metal cations per subunit. Magnesium or manganese.</text>
</comment>
<dbReference type="SUPFAM" id="SSF55821">
    <property type="entry name" value="YrdC/RibB"/>
    <property type="match status" value="1"/>
</dbReference>
<dbReference type="PANTHER" id="PTHR21327">
    <property type="entry name" value="GTP CYCLOHYDROLASE II-RELATED"/>
    <property type="match status" value="1"/>
</dbReference>
<evidence type="ECO:0000256" key="3">
    <source>
        <dbReference type="ARBA" id="ARBA00022842"/>
    </source>
</evidence>
<dbReference type="GO" id="GO:0008686">
    <property type="term" value="F:3,4-dihydroxy-2-butanone-4-phosphate synthase activity"/>
    <property type="evidence" value="ECO:0007669"/>
    <property type="project" value="UniProtKB-EC"/>
</dbReference>
<dbReference type="GO" id="GO:0009231">
    <property type="term" value="P:riboflavin biosynthetic process"/>
    <property type="evidence" value="ECO:0007669"/>
    <property type="project" value="UniProtKB-UniPathway"/>
</dbReference>
<evidence type="ECO:0000256" key="1">
    <source>
        <dbReference type="ARBA" id="ARBA00022619"/>
    </source>
</evidence>
<reference evidence="8 9" key="1">
    <citation type="submission" date="2017-02" db="EMBL/GenBank/DDBJ databases">
        <title>Natronthermophilus aegyptiacus gen. nov.,sp. nov., an aerobic, extremely halophilic alkalithermophilic archaeon isolated from the athalassohaline Wadi An Natrun, Egypt.</title>
        <authorList>
            <person name="Zhao B."/>
        </authorList>
    </citation>
    <scope>NUCLEOTIDE SEQUENCE [LARGE SCALE GENOMIC DNA]</scope>
    <source>
        <strain evidence="8 9">CGMCC 1.3597</strain>
    </source>
</reference>
<protein>
    <recommendedName>
        <fullName evidence="6">3,4-dihydroxy-2-butanone 4-phosphate synthase</fullName>
        <shortName evidence="6">DHBP synthase</shortName>
        <ecNumber evidence="6">4.1.99.12</ecNumber>
    </recommendedName>
</protein>
<dbReference type="GO" id="GO:0046872">
    <property type="term" value="F:metal ion binding"/>
    <property type="evidence" value="ECO:0007669"/>
    <property type="project" value="UniProtKB-KW"/>
</dbReference>
<evidence type="ECO:0000256" key="2">
    <source>
        <dbReference type="ARBA" id="ARBA00022723"/>
    </source>
</evidence>
<evidence type="ECO:0000256" key="4">
    <source>
        <dbReference type="ARBA" id="ARBA00023211"/>
    </source>
</evidence>
<dbReference type="RefSeq" id="WP_087713777.1">
    <property type="nucleotide sequence ID" value="NZ_MWPH01000001.1"/>
</dbReference>
<evidence type="ECO:0000256" key="5">
    <source>
        <dbReference type="ARBA" id="ARBA00023239"/>
    </source>
</evidence>
<keyword evidence="9" id="KW-1185">Reference proteome</keyword>
<keyword evidence="4 6" id="KW-0464">Manganese</keyword>
<dbReference type="EC" id="4.1.99.12" evidence="6"/>
<comment type="catalytic activity">
    <reaction evidence="6">
        <text>D-ribulose 5-phosphate = (2S)-2-hydroxy-3-oxobutyl phosphate + formate + H(+)</text>
        <dbReference type="Rhea" id="RHEA:18457"/>
        <dbReference type="ChEBI" id="CHEBI:15378"/>
        <dbReference type="ChEBI" id="CHEBI:15740"/>
        <dbReference type="ChEBI" id="CHEBI:58121"/>
        <dbReference type="ChEBI" id="CHEBI:58830"/>
        <dbReference type="EC" id="4.1.99.12"/>
    </reaction>
</comment>
<dbReference type="Proteomes" id="UP000196084">
    <property type="component" value="Unassembled WGS sequence"/>
</dbReference>
<evidence type="ECO:0000313" key="9">
    <source>
        <dbReference type="Proteomes" id="UP000196084"/>
    </source>
</evidence>
<dbReference type="InterPro" id="IPR000422">
    <property type="entry name" value="DHBP_synthase_RibB"/>
</dbReference>
<evidence type="ECO:0000313" key="8">
    <source>
        <dbReference type="EMBL" id="OVE85523.1"/>
    </source>
</evidence>
<comment type="function">
    <text evidence="6">Catalyzes the conversion of D-ribulose 5-phosphate to formate and 3,4-dihydroxy-2-butanone 4-phosphate.</text>
</comment>
<comment type="caution">
    <text evidence="8">The sequence shown here is derived from an EMBL/GenBank/DDBJ whole genome shotgun (WGS) entry which is preliminary data.</text>
</comment>
<proteinExistence type="inferred from homology"/>
<feature type="region of interest" description="Disordered" evidence="7">
    <location>
        <begin position="1"/>
        <end position="24"/>
    </location>
</feature>
<dbReference type="EMBL" id="MWPH01000001">
    <property type="protein sequence ID" value="OVE85523.1"/>
    <property type="molecule type" value="Genomic_DNA"/>
</dbReference>
<dbReference type="Pfam" id="PF00926">
    <property type="entry name" value="DHBP_synthase"/>
    <property type="match status" value="1"/>
</dbReference>
<dbReference type="NCBIfam" id="TIGR00506">
    <property type="entry name" value="ribB"/>
    <property type="match status" value="1"/>
</dbReference>
<dbReference type="InterPro" id="IPR017945">
    <property type="entry name" value="DHBP_synth_RibB-like_a/b_dom"/>
</dbReference>
<accession>A0A202EB69</accession>
<gene>
    <name evidence="8" type="ORF">B2G88_01480</name>
</gene>
<dbReference type="Gene3D" id="3.90.870.10">
    <property type="entry name" value="DHBP synthase"/>
    <property type="match status" value="1"/>
</dbReference>
<dbReference type="PANTHER" id="PTHR21327:SF46">
    <property type="entry name" value="3,4-DIHYDROXY-2-BUTANONE 4-PHOSPHATE SYNTHASE"/>
    <property type="match status" value="1"/>
</dbReference>
<name>A0A202EB69_9EURY</name>
<organism evidence="8 9">
    <name type="scientific">Natronolimnobius baerhuensis</name>
    <dbReference type="NCBI Taxonomy" id="253108"/>
    <lineage>
        <taxon>Archaea</taxon>
        <taxon>Methanobacteriati</taxon>
        <taxon>Methanobacteriota</taxon>
        <taxon>Stenosarchaea group</taxon>
        <taxon>Halobacteria</taxon>
        <taxon>Halobacteriales</taxon>
        <taxon>Natrialbaceae</taxon>
        <taxon>Natronolimnobius</taxon>
    </lineage>
</organism>
<dbReference type="OrthoDB" id="25735at2157"/>
<evidence type="ECO:0000256" key="6">
    <source>
        <dbReference type="RuleBase" id="RU003843"/>
    </source>
</evidence>
<dbReference type="AlphaFoldDB" id="A0A202EB69"/>
<comment type="similarity">
    <text evidence="6">Belongs to the DHBP synthase family.</text>
</comment>
<sequence>MTGHHAGPRSSSSGDAETAATDVSTDATDDALEHALESLRAGEPILVHDAADREGETDLIYHADAVTPDAVARLRNDAGGLVCVALGHEIAETFDLPFYADEIDHPAAADHELGYDDRSSFSLTVNHRDTYTGITDADRSKTIQALGEAATEPAAVDFAEAFRVPGHVHLLKAAPDLLAQREGHTELGVALADAADRSPAVVVCEMLDDETGGALDPADARAYADRYDLAYLEASSVLERLG</sequence>
<keyword evidence="5 6" id="KW-0456">Lyase</keyword>
<evidence type="ECO:0000256" key="7">
    <source>
        <dbReference type="SAM" id="MobiDB-lite"/>
    </source>
</evidence>
<keyword evidence="2 6" id="KW-0479">Metal-binding</keyword>
<keyword evidence="1 6" id="KW-0686">Riboflavin biosynthesis</keyword>